<dbReference type="InterPro" id="IPR053620">
    <property type="entry name" value="Staphylopine_dehydrogenase"/>
</dbReference>
<comment type="caution">
    <text evidence="1">The sequence shown here is derived from an EMBL/GenBank/DDBJ whole genome shotgun (WGS) entry which is preliminary data.</text>
</comment>
<dbReference type="EMBL" id="RXWV01000021">
    <property type="protein sequence ID" value="RTX74081.1"/>
    <property type="molecule type" value="Genomic_DNA"/>
</dbReference>
<dbReference type="Proteomes" id="UP000274792">
    <property type="component" value="Unassembled WGS sequence"/>
</dbReference>
<proteinExistence type="predicted"/>
<reference evidence="1 2" key="1">
    <citation type="submission" date="2018-10" db="EMBL/GenBank/DDBJ databases">
        <title>A collection Staphylococci species genome sequencing.</title>
        <authorList>
            <person name="Cole K."/>
        </authorList>
    </citation>
    <scope>NUCLEOTIDE SEQUENCE [LARGE SCALE GENOMIC DNA]</scope>
    <source>
        <strain evidence="2">NCTC 12218</strain>
    </source>
</reference>
<dbReference type="RefSeq" id="WP_126476759.1">
    <property type="nucleotide sequence ID" value="NZ_RXWV01000021.1"/>
</dbReference>
<protein>
    <submittedName>
        <fullName evidence="1">Staphylopine biosynthesis dehydrogenase</fullName>
    </submittedName>
</protein>
<sequence length="437" mass="50772">MSKTLIVGTGPVAIQLGNICNQHTNQVIDMVCRASTSTKSNQLYKAYQRDGYFEVESQNHSHYHLKGRFTINQLYRDLDKVDDVYHTMIMACTADAYLNVLRQLSTEVLKSMKCIILVSPTFGSQMIIEQFMIEINKEIEVISFSTYIGDTRISDIASPNRVLTTGMKKKLYVGSNKSNSLIIDVIRNVFNALSITLEVMDTPLYAETRNSSLYVHPPLFMNDFSLKVIFEGSDVPVYVYKLFPEGPITMKLIKEMRLMWREIMCVLKKMNLPSINLLKFMVKENYPVRPETLSSKDIEQFESLPDKFQEYLLYVRYTAILIDPFSKPNHKGRYFDFSSVPFKSIYINEDNITYIPRMPSEDYYRTSIIQHIGKILDVDTPMIDLFLKRYTAHCEQYRVTHPLQQLSDQFKNYTFTDDQSLITQYLKSKNIMTSNEC</sequence>
<gene>
    <name evidence="1" type="primary">cntM</name>
    <name evidence="1" type="ORF">CD117_03930</name>
</gene>
<evidence type="ECO:0000313" key="2">
    <source>
        <dbReference type="Proteomes" id="UP000274792"/>
    </source>
</evidence>
<dbReference type="Pfam" id="PF10100">
    <property type="entry name" value="Staph_opine_DH"/>
    <property type="match status" value="1"/>
</dbReference>
<evidence type="ECO:0000313" key="1">
    <source>
        <dbReference type="EMBL" id="RTX74081.1"/>
    </source>
</evidence>
<dbReference type="AlphaFoldDB" id="A0AAJ4VIJ2"/>
<organism evidence="1 2">
    <name type="scientific">Mammaliicoccus sciuri</name>
    <name type="common">Staphylococcus sciuri</name>
    <dbReference type="NCBI Taxonomy" id="1296"/>
    <lineage>
        <taxon>Bacteria</taxon>
        <taxon>Bacillati</taxon>
        <taxon>Bacillota</taxon>
        <taxon>Bacilli</taxon>
        <taxon>Bacillales</taxon>
        <taxon>Staphylococcaceae</taxon>
        <taxon>Mammaliicoccus</taxon>
    </lineage>
</organism>
<dbReference type="InterPro" id="IPR016935">
    <property type="entry name" value="Opine_metallophore_DH"/>
</dbReference>
<name>A0AAJ4VIJ2_MAMSC</name>
<dbReference type="NCBIfam" id="NF033600">
    <property type="entry name" value="staphylopine_DH"/>
    <property type="match status" value="1"/>
</dbReference>
<accession>A0AAJ4VIJ2</accession>
<dbReference type="Gene3D" id="3.40.50.720">
    <property type="entry name" value="NAD(P)-binding Rossmann-like Domain"/>
    <property type="match status" value="1"/>
</dbReference>